<keyword evidence="3" id="KW-1185">Reference proteome</keyword>
<dbReference type="PANTHER" id="PTHR45892:SF1">
    <property type="entry name" value="AMINOACYLASE-1"/>
    <property type="match status" value="1"/>
</dbReference>
<accession>A0ABQ7Q589</accession>
<name>A0ABQ7Q589_PLUXY</name>
<dbReference type="Gene3D" id="1.10.150.900">
    <property type="match status" value="2"/>
</dbReference>
<gene>
    <name evidence="2" type="ORF">JYU34_016934</name>
</gene>
<evidence type="ECO:0000313" key="2">
    <source>
        <dbReference type="EMBL" id="KAG7299910.1"/>
    </source>
</evidence>
<comment type="caution">
    <text evidence="2">The sequence shown here is derived from an EMBL/GenBank/DDBJ whole genome shotgun (WGS) entry which is preliminary data.</text>
</comment>
<protein>
    <submittedName>
        <fullName evidence="2">Uncharacterized protein</fullName>
    </submittedName>
</protein>
<dbReference type="EMBL" id="JAHIBW010000022">
    <property type="protein sequence ID" value="KAG7299910.1"/>
    <property type="molecule type" value="Genomic_DNA"/>
</dbReference>
<sequence>MFLKWDHHSSFIIFVFSVAYLYLYLPTPALLVVSPPLPRAPLLLHSHDERLHVDSLVRGVEVFEKIVKALALLVVPPLPPLPRTPLLLHSHDERLHVDSLVRGVEVFEKIVRALGDLCSWSPLPPSPAPRCCCTATTRGCT</sequence>
<organism evidence="2 3">
    <name type="scientific">Plutella xylostella</name>
    <name type="common">Diamondback moth</name>
    <name type="synonym">Plutella maculipennis</name>
    <dbReference type="NCBI Taxonomy" id="51655"/>
    <lineage>
        <taxon>Eukaryota</taxon>
        <taxon>Metazoa</taxon>
        <taxon>Ecdysozoa</taxon>
        <taxon>Arthropoda</taxon>
        <taxon>Hexapoda</taxon>
        <taxon>Insecta</taxon>
        <taxon>Pterygota</taxon>
        <taxon>Neoptera</taxon>
        <taxon>Endopterygota</taxon>
        <taxon>Lepidoptera</taxon>
        <taxon>Glossata</taxon>
        <taxon>Ditrysia</taxon>
        <taxon>Yponomeutoidea</taxon>
        <taxon>Plutellidae</taxon>
        <taxon>Plutella</taxon>
    </lineage>
</organism>
<dbReference type="Proteomes" id="UP000823941">
    <property type="component" value="Chromosome 22"/>
</dbReference>
<dbReference type="PANTHER" id="PTHR45892">
    <property type="entry name" value="AMINOACYLASE-1"/>
    <property type="match status" value="1"/>
</dbReference>
<proteinExistence type="predicted"/>
<evidence type="ECO:0000313" key="3">
    <source>
        <dbReference type="Proteomes" id="UP000823941"/>
    </source>
</evidence>
<keyword evidence="1" id="KW-1133">Transmembrane helix</keyword>
<keyword evidence="1" id="KW-0472">Membrane</keyword>
<feature type="transmembrane region" description="Helical" evidence="1">
    <location>
        <begin position="12"/>
        <end position="33"/>
    </location>
</feature>
<dbReference type="InterPro" id="IPR052083">
    <property type="entry name" value="Aminoacylase-1_M20A"/>
</dbReference>
<reference evidence="2 3" key="1">
    <citation type="submission" date="2021-06" db="EMBL/GenBank/DDBJ databases">
        <title>A haploid diamondback moth (Plutella xylostella L.) genome assembly resolves 31 chromosomes and identifies a diamide resistance mutation.</title>
        <authorList>
            <person name="Ward C.M."/>
            <person name="Perry K.D."/>
            <person name="Baker G."/>
            <person name="Powis K."/>
            <person name="Heckel D.G."/>
            <person name="Baxter S.W."/>
        </authorList>
    </citation>
    <scope>NUCLEOTIDE SEQUENCE [LARGE SCALE GENOMIC DNA]</scope>
    <source>
        <strain evidence="2 3">LV</strain>
        <tissue evidence="2">Single pupa</tissue>
    </source>
</reference>
<evidence type="ECO:0000256" key="1">
    <source>
        <dbReference type="SAM" id="Phobius"/>
    </source>
</evidence>
<keyword evidence="1" id="KW-0812">Transmembrane</keyword>